<evidence type="ECO:0000256" key="1">
    <source>
        <dbReference type="ARBA" id="ARBA00022491"/>
    </source>
</evidence>
<keyword evidence="2" id="KW-0805">Transcription regulation</keyword>
<keyword evidence="4" id="KW-0804">Transcription</keyword>
<protein>
    <submittedName>
        <fullName evidence="6">HTH-type transcriptional regulator HmrR</fullName>
    </submittedName>
</protein>
<dbReference type="Pfam" id="PF13411">
    <property type="entry name" value="MerR_1"/>
    <property type="match status" value="1"/>
</dbReference>
<dbReference type="Pfam" id="PF06445">
    <property type="entry name" value="GyrI-like"/>
    <property type="match status" value="1"/>
</dbReference>
<gene>
    <name evidence="6" type="primary">hmrR</name>
    <name evidence="6" type="ORF">PMF13cell1_02676</name>
</gene>
<dbReference type="Gene3D" id="1.10.1660.10">
    <property type="match status" value="1"/>
</dbReference>
<dbReference type="SMART" id="SM00422">
    <property type="entry name" value="HTH_MERR"/>
    <property type="match status" value="1"/>
</dbReference>
<dbReference type="InterPro" id="IPR010499">
    <property type="entry name" value="AraC_E-bd"/>
</dbReference>
<keyword evidence="3" id="KW-0238">DNA-binding</keyword>
<dbReference type="PROSITE" id="PS50937">
    <property type="entry name" value="HTH_MERR_2"/>
    <property type="match status" value="1"/>
</dbReference>
<evidence type="ECO:0000256" key="3">
    <source>
        <dbReference type="ARBA" id="ARBA00023125"/>
    </source>
</evidence>
<dbReference type="SMART" id="SM00871">
    <property type="entry name" value="AraC_E_bind"/>
    <property type="match status" value="1"/>
</dbReference>
<dbReference type="InterPro" id="IPR047057">
    <property type="entry name" value="MerR_fam"/>
</dbReference>
<keyword evidence="1" id="KW-0678">Repressor</keyword>
<dbReference type="PANTHER" id="PTHR30204:SF69">
    <property type="entry name" value="MERR-FAMILY TRANSCRIPTIONAL REGULATOR"/>
    <property type="match status" value="1"/>
</dbReference>
<dbReference type="Proteomes" id="UP000289794">
    <property type="component" value="Chromosome"/>
</dbReference>
<dbReference type="PANTHER" id="PTHR30204">
    <property type="entry name" value="REDOX-CYCLING DRUG-SENSING TRANSCRIPTIONAL ACTIVATOR SOXR"/>
    <property type="match status" value="1"/>
</dbReference>
<evidence type="ECO:0000259" key="5">
    <source>
        <dbReference type="PROSITE" id="PS50937"/>
    </source>
</evidence>
<dbReference type="InterPro" id="IPR009061">
    <property type="entry name" value="DNA-bd_dom_put_sf"/>
</dbReference>
<proteinExistence type="predicted"/>
<accession>A0A4P6M121</accession>
<evidence type="ECO:0000313" key="6">
    <source>
        <dbReference type="EMBL" id="QBE97123.1"/>
    </source>
</evidence>
<dbReference type="PROSITE" id="PS00552">
    <property type="entry name" value="HTH_MERR_1"/>
    <property type="match status" value="1"/>
</dbReference>
<dbReference type="AlphaFoldDB" id="A0A4P6M121"/>
<reference evidence="6 7" key="1">
    <citation type="submission" date="2019-01" db="EMBL/GenBank/DDBJ databases">
        <title>PMF-metabolizing Aryl O-demethylase.</title>
        <authorList>
            <person name="Kim M."/>
        </authorList>
    </citation>
    <scope>NUCLEOTIDE SEQUENCE [LARGE SCALE GENOMIC DNA]</scope>
    <source>
        <strain evidence="6 7">PMF1</strain>
    </source>
</reference>
<sequence length="266" mass="30872">MYKISQFSKISDLTVKALRYYDKEGILSPSFRDEENQYRYYNDADFEKARLIKYLRSLDFSIMEIREILETAETENDLAFILREKIKIIEKNISKEKELIRKISTGLPAYETKQPALPYKIEVTDVKEMLAATIRFTGRYSDLGKYVPLLYQAVKDCKTGIHFNCYYDDACVEQADIELCLPVKCRITHPSVTCKKLPGIKALRTLHYGSYDTLYLAYKSVFAYANANNYKILVPTREVYLKSPGMIFKGNPANYTTEILLPFEIL</sequence>
<evidence type="ECO:0000256" key="4">
    <source>
        <dbReference type="ARBA" id="ARBA00023163"/>
    </source>
</evidence>
<dbReference type="SUPFAM" id="SSF55136">
    <property type="entry name" value="Probable bacterial effector-binding domain"/>
    <property type="match status" value="1"/>
</dbReference>
<evidence type="ECO:0000256" key="2">
    <source>
        <dbReference type="ARBA" id="ARBA00023015"/>
    </source>
</evidence>
<feature type="domain" description="HTH merR-type" evidence="5">
    <location>
        <begin position="1"/>
        <end position="71"/>
    </location>
</feature>
<evidence type="ECO:0000313" key="7">
    <source>
        <dbReference type="Proteomes" id="UP000289794"/>
    </source>
</evidence>
<name>A0A4P6M121_9FIRM</name>
<dbReference type="KEGG" id="bpro:PMF13cell1_02676"/>
<dbReference type="RefSeq" id="WP_130181020.1">
    <property type="nucleotide sequence ID" value="NZ_CP035945.1"/>
</dbReference>
<dbReference type="InterPro" id="IPR029442">
    <property type="entry name" value="GyrI-like"/>
</dbReference>
<dbReference type="InterPro" id="IPR000551">
    <property type="entry name" value="MerR-type_HTH_dom"/>
</dbReference>
<dbReference type="InterPro" id="IPR011256">
    <property type="entry name" value="Reg_factor_effector_dom_sf"/>
</dbReference>
<dbReference type="SUPFAM" id="SSF46955">
    <property type="entry name" value="Putative DNA-binding domain"/>
    <property type="match status" value="1"/>
</dbReference>
<dbReference type="Gene3D" id="3.20.80.10">
    <property type="entry name" value="Regulatory factor, effector binding domain"/>
    <property type="match status" value="1"/>
</dbReference>
<dbReference type="EMBL" id="CP035945">
    <property type="protein sequence ID" value="QBE97123.1"/>
    <property type="molecule type" value="Genomic_DNA"/>
</dbReference>
<organism evidence="6 7">
    <name type="scientific">Blautia producta</name>
    <dbReference type="NCBI Taxonomy" id="33035"/>
    <lineage>
        <taxon>Bacteria</taxon>
        <taxon>Bacillati</taxon>
        <taxon>Bacillota</taxon>
        <taxon>Clostridia</taxon>
        <taxon>Lachnospirales</taxon>
        <taxon>Lachnospiraceae</taxon>
        <taxon>Blautia</taxon>
    </lineage>
</organism>
<dbReference type="GO" id="GO:0003700">
    <property type="term" value="F:DNA-binding transcription factor activity"/>
    <property type="evidence" value="ECO:0007669"/>
    <property type="project" value="InterPro"/>
</dbReference>
<dbReference type="GO" id="GO:0003677">
    <property type="term" value="F:DNA binding"/>
    <property type="evidence" value="ECO:0007669"/>
    <property type="project" value="UniProtKB-KW"/>
</dbReference>